<dbReference type="Proteomes" id="UP000829384">
    <property type="component" value="Unassembled WGS sequence"/>
</dbReference>
<sequence length="61" mass="7007">MTKRVRIENADTSDHKLVVQTWQVAPDDQPHVLVKEEPLNYPTAMTEGLVFQGQYLVIKEV</sequence>
<accession>A0ABS9QWT1</accession>
<organism evidence="1 2">
    <name type="scientific">Shewanella cutis</name>
    <dbReference type="NCBI Taxonomy" id="2766780"/>
    <lineage>
        <taxon>Bacteria</taxon>
        <taxon>Pseudomonadati</taxon>
        <taxon>Pseudomonadota</taxon>
        <taxon>Gammaproteobacteria</taxon>
        <taxon>Alteromonadales</taxon>
        <taxon>Shewanellaceae</taxon>
        <taxon>Shewanella</taxon>
    </lineage>
</organism>
<dbReference type="EMBL" id="JACSDI010000004">
    <property type="protein sequence ID" value="MCG9964028.1"/>
    <property type="molecule type" value="Genomic_DNA"/>
</dbReference>
<proteinExistence type="predicted"/>
<keyword evidence="2" id="KW-1185">Reference proteome</keyword>
<reference evidence="1 2" key="1">
    <citation type="submission" date="2020-08" db="EMBL/GenBank/DDBJ databases">
        <title>Whole genome sequence of Shewanella sp strain PS-2.</title>
        <authorList>
            <person name="Das S.K."/>
        </authorList>
    </citation>
    <scope>NUCLEOTIDE SEQUENCE [LARGE SCALE GENOMIC DNA]</scope>
    <source>
        <strain evidence="1 2">PS-2</strain>
    </source>
</reference>
<protein>
    <submittedName>
        <fullName evidence="1">Uncharacterized protein</fullName>
    </submittedName>
</protein>
<evidence type="ECO:0000313" key="1">
    <source>
        <dbReference type="EMBL" id="MCG9964028.1"/>
    </source>
</evidence>
<evidence type="ECO:0000313" key="2">
    <source>
        <dbReference type="Proteomes" id="UP000829384"/>
    </source>
</evidence>
<comment type="caution">
    <text evidence="1">The sequence shown here is derived from an EMBL/GenBank/DDBJ whole genome shotgun (WGS) entry which is preliminary data.</text>
</comment>
<gene>
    <name evidence="1" type="ORF">H9J30_08895</name>
</gene>
<name>A0ABS9QWT1_9GAMM</name>
<dbReference type="RefSeq" id="WP_240130694.1">
    <property type="nucleotide sequence ID" value="NZ_JACSDI010000004.1"/>
</dbReference>